<dbReference type="Proteomes" id="UP000741863">
    <property type="component" value="Unassembled WGS sequence"/>
</dbReference>
<accession>A0ABS2P8I6</accession>
<gene>
    <name evidence="1" type="ORF">JOD17_000481</name>
</gene>
<comment type="caution">
    <text evidence="1">The sequence shown here is derived from an EMBL/GenBank/DDBJ whole genome shotgun (WGS) entry which is preliminary data.</text>
</comment>
<proteinExistence type="predicted"/>
<dbReference type="Pfam" id="PF08757">
    <property type="entry name" value="CotH"/>
    <property type="match status" value="1"/>
</dbReference>
<dbReference type="InterPro" id="IPR014867">
    <property type="entry name" value="Spore_coat_CotH_CotH2/3/7"/>
</dbReference>
<dbReference type="RefSeq" id="WP_204695532.1">
    <property type="nucleotide sequence ID" value="NZ_JAFBEC010000001.1"/>
</dbReference>
<sequence>MKKIHGVSVALTLPLLLVACNGENLEAEEVYEGDGEVVDGDEGEVENEASFTPRTEIEQLAHESDIDSLYLYMRDEDLEELYERDVDSDDRLTGHIRLNSPEAEIKHLDGGLRFRGNSTRRMDKKSFNVRFEDPQAITFGSNRMNLNANYSDSSMMRDQLSFQMFRDADVMAPRTEFFNLFMNDSYEGLYAHVERIDSDLLQANGRNGDGTLVRDRIRDVDDIDINSTFSYDLSTVEDQEVFFEEVFDYRGDPEWEALTELITWVYETPAGEEFAQKFYEEMDAERVINFLAVHFLVGDIDAFGDDYWWYLDHEDPEAKWEFIPWDKDLTFGSHSRTDYGTMNDFMRYDYGLTSGWDNVLFEKMLETPEIKAHIDQNLEQLMETFNEDELNSRIDRYYERIQPFVSISSDTEGAFNIHPQNHFSELSDFDAQVDVVREYIPLRYQTINMRIGNLEEQERDQVSHMIDESNVGEDVYFTNSRGDVSAVFTPSTVDQAGEITLRVDELTEGDVVDGVQRTYTFDSGEADVSGQLTLYYISTNDVTNWYKDEEAIGDQWGLSIAERVNGETDVLETDVNPYTNRTTSEGVQLNGTQEFVITQ</sequence>
<protein>
    <submittedName>
        <fullName evidence="1">Spore coat protein H</fullName>
    </submittedName>
</protein>
<dbReference type="PANTHER" id="PTHR40050">
    <property type="entry name" value="INNER SPORE COAT PROTEIN H"/>
    <property type="match status" value="1"/>
</dbReference>
<evidence type="ECO:0000313" key="2">
    <source>
        <dbReference type="Proteomes" id="UP000741863"/>
    </source>
</evidence>
<evidence type="ECO:0000313" key="1">
    <source>
        <dbReference type="EMBL" id="MBM7631390.1"/>
    </source>
</evidence>
<dbReference type="PROSITE" id="PS51257">
    <property type="entry name" value="PROKAR_LIPOPROTEIN"/>
    <property type="match status" value="1"/>
</dbReference>
<dbReference type="EMBL" id="JAFBEC010000001">
    <property type="protein sequence ID" value="MBM7631390.1"/>
    <property type="molecule type" value="Genomic_DNA"/>
</dbReference>
<reference evidence="1 2" key="1">
    <citation type="submission" date="2021-01" db="EMBL/GenBank/DDBJ databases">
        <title>Genomic Encyclopedia of Type Strains, Phase IV (KMG-IV): sequencing the most valuable type-strain genomes for metagenomic binning, comparative biology and taxonomic classification.</title>
        <authorList>
            <person name="Goeker M."/>
        </authorList>
    </citation>
    <scope>NUCLEOTIDE SEQUENCE [LARGE SCALE GENOMIC DNA]</scope>
    <source>
        <strain evidence="1 2">DSM 25540</strain>
    </source>
</reference>
<name>A0ABS2P8I6_9BACL</name>
<keyword evidence="1" id="KW-0946">Virion</keyword>
<organism evidence="1 2">
    <name type="scientific">Geomicrobium sediminis</name>
    <dbReference type="NCBI Taxonomy" id="1347788"/>
    <lineage>
        <taxon>Bacteria</taxon>
        <taxon>Bacillati</taxon>
        <taxon>Bacillota</taxon>
        <taxon>Bacilli</taxon>
        <taxon>Bacillales</taxon>
        <taxon>Geomicrobium</taxon>
    </lineage>
</organism>
<keyword evidence="1" id="KW-0167">Capsid protein</keyword>
<dbReference type="PANTHER" id="PTHR40050:SF1">
    <property type="entry name" value="INNER SPORE COAT PROTEIN H"/>
    <property type="match status" value="1"/>
</dbReference>
<keyword evidence="2" id="KW-1185">Reference proteome</keyword>